<dbReference type="InterPro" id="IPR013815">
    <property type="entry name" value="ATP_grasp_subdomain_1"/>
</dbReference>
<name>A0A6G1ZIY0_9BACT</name>
<dbReference type="InterPro" id="IPR052032">
    <property type="entry name" value="ATP-dep_AA_Ligase"/>
</dbReference>
<feature type="domain" description="ATP-grasp" evidence="5">
    <location>
        <begin position="85"/>
        <end position="278"/>
    </location>
</feature>
<dbReference type="PROSITE" id="PS50975">
    <property type="entry name" value="ATP_GRASP"/>
    <property type="match status" value="1"/>
</dbReference>
<sequence length="371" mass="40281">MGLEVAVADFNPEAIGVPYADKYFNASTIDIEAIVRVAEEYQPDGIITLATDMPMRSIAVATSKLGLVGITSDTALKSTDKAEMIKAFRSAGVPVPWYYIVDNEAIFNENFAEFTFPCIMKPTDNSGSRGVVLIKSVDELVDAYKYSREQSRNGSVIVEEYLQGHEVSVEVIVYKSKVHILQVTDKLTTGAPNFVEMGHSQPSRFIGEALDKIHDVATKACAAVGIENGPVHVEMMVTECGPKMIELGARMGGDCIATHLVPLSTGIDMIKATIDIALGNKPDLERKLYCGSAIRYFDLPLGTIKSITGEEDALNEEGVCDIMFTKHVGDKVTSIHSSLDRVGMIVCQAKSAEAAVAQCIKAKEKVMFEIE</sequence>
<keyword evidence="3 4" id="KW-0067">ATP-binding</keyword>
<protein>
    <submittedName>
        <fullName evidence="6">ATP-grasp domain-containing protein</fullName>
    </submittedName>
</protein>
<dbReference type="GO" id="GO:0016874">
    <property type="term" value="F:ligase activity"/>
    <property type="evidence" value="ECO:0007669"/>
    <property type="project" value="UniProtKB-KW"/>
</dbReference>
<dbReference type="Gene3D" id="3.30.470.20">
    <property type="entry name" value="ATP-grasp fold, B domain"/>
    <property type="match status" value="1"/>
</dbReference>
<dbReference type="InterPro" id="IPR011761">
    <property type="entry name" value="ATP-grasp"/>
</dbReference>
<dbReference type="Pfam" id="PF18603">
    <property type="entry name" value="LAL_C2"/>
    <property type="match status" value="1"/>
</dbReference>
<dbReference type="GO" id="GO:0046872">
    <property type="term" value="F:metal ion binding"/>
    <property type="evidence" value="ECO:0007669"/>
    <property type="project" value="InterPro"/>
</dbReference>
<evidence type="ECO:0000256" key="3">
    <source>
        <dbReference type="ARBA" id="ARBA00022840"/>
    </source>
</evidence>
<dbReference type="Gene3D" id="3.40.50.20">
    <property type="match status" value="1"/>
</dbReference>
<keyword evidence="2 4" id="KW-0547">Nucleotide-binding</keyword>
<dbReference type="PANTHER" id="PTHR43585:SF2">
    <property type="entry name" value="ATP-GRASP ENZYME FSQD"/>
    <property type="match status" value="1"/>
</dbReference>
<dbReference type="Gene3D" id="3.30.1490.20">
    <property type="entry name" value="ATP-grasp fold, A domain"/>
    <property type="match status" value="1"/>
</dbReference>
<dbReference type="GO" id="GO:0005524">
    <property type="term" value="F:ATP binding"/>
    <property type="evidence" value="ECO:0007669"/>
    <property type="project" value="UniProtKB-UniRule"/>
</dbReference>
<evidence type="ECO:0000256" key="4">
    <source>
        <dbReference type="PROSITE-ProRule" id="PRU00409"/>
    </source>
</evidence>
<gene>
    <name evidence="6" type="ORF">GKE01_21040</name>
</gene>
<reference evidence="6" key="1">
    <citation type="journal article" date="2019" name="Nat. Med.">
        <title>A library of human gut bacterial isolates paired with longitudinal multiomics data enables mechanistic microbiome research.</title>
        <authorList>
            <person name="Poyet M."/>
            <person name="Groussin M."/>
            <person name="Gibbons S.M."/>
            <person name="Avila-Pacheco J."/>
            <person name="Jiang X."/>
            <person name="Kearney S.M."/>
            <person name="Perrotta A.R."/>
            <person name="Berdy B."/>
            <person name="Zhao S."/>
            <person name="Lieberman T.D."/>
            <person name="Swanson P.K."/>
            <person name="Smith M."/>
            <person name="Roesemann S."/>
            <person name="Alexander J.E."/>
            <person name="Rich S.A."/>
            <person name="Livny J."/>
            <person name="Vlamakis H."/>
            <person name="Clish C."/>
            <person name="Bullock K."/>
            <person name="Deik A."/>
            <person name="Scott J."/>
            <person name="Pierce K.A."/>
            <person name="Xavier R.J."/>
            <person name="Alm E.J."/>
        </authorList>
    </citation>
    <scope>NUCLEOTIDE SEQUENCE</scope>
    <source>
        <strain evidence="6">BIOML-A4</strain>
    </source>
</reference>
<evidence type="ECO:0000313" key="6">
    <source>
        <dbReference type="EMBL" id="MRY13924.1"/>
    </source>
</evidence>
<evidence type="ECO:0000256" key="1">
    <source>
        <dbReference type="ARBA" id="ARBA00022598"/>
    </source>
</evidence>
<dbReference type="SMART" id="SM01209">
    <property type="entry name" value="GARS_A"/>
    <property type="match status" value="1"/>
</dbReference>
<keyword evidence="1" id="KW-0436">Ligase</keyword>
<dbReference type="PANTHER" id="PTHR43585">
    <property type="entry name" value="FUMIPYRROLE BIOSYNTHESIS PROTEIN C"/>
    <property type="match status" value="1"/>
</dbReference>
<organism evidence="6">
    <name type="scientific">Parabacteroides goldsteinii</name>
    <dbReference type="NCBI Taxonomy" id="328812"/>
    <lineage>
        <taxon>Bacteria</taxon>
        <taxon>Pseudomonadati</taxon>
        <taxon>Bacteroidota</taxon>
        <taxon>Bacteroidia</taxon>
        <taxon>Bacteroidales</taxon>
        <taxon>Tannerellaceae</taxon>
        <taxon>Parabacteroides</taxon>
    </lineage>
</organism>
<dbReference type="EMBL" id="WKLP01000037">
    <property type="protein sequence ID" value="MRY13924.1"/>
    <property type="molecule type" value="Genomic_DNA"/>
</dbReference>
<evidence type="ECO:0000256" key="2">
    <source>
        <dbReference type="ARBA" id="ARBA00022741"/>
    </source>
</evidence>
<dbReference type="InterPro" id="IPR040570">
    <property type="entry name" value="LAL_C2"/>
</dbReference>
<dbReference type="Pfam" id="PF13535">
    <property type="entry name" value="ATP-grasp_4"/>
    <property type="match status" value="1"/>
</dbReference>
<proteinExistence type="predicted"/>
<comment type="caution">
    <text evidence="6">The sequence shown here is derived from an EMBL/GenBank/DDBJ whole genome shotgun (WGS) entry which is preliminary data.</text>
</comment>
<accession>A0A6G1ZIY0</accession>
<dbReference type="SUPFAM" id="SSF56059">
    <property type="entry name" value="Glutathione synthetase ATP-binding domain-like"/>
    <property type="match status" value="1"/>
</dbReference>
<dbReference type="AlphaFoldDB" id="A0A6G1ZIY0"/>
<evidence type="ECO:0000259" key="5">
    <source>
        <dbReference type="PROSITE" id="PS50975"/>
    </source>
</evidence>